<name>A0A6L2NPG0_TANCI</name>
<feature type="compositionally biased region" description="Basic residues" evidence="1">
    <location>
        <begin position="1089"/>
        <end position="1099"/>
    </location>
</feature>
<reference evidence="2" key="1">
    <citation type="journal article" date="2019" name="Sci. Rep.">
        <title>Draft genome of Tanacetum cinerariifolium, the natural source of mosquito coil.</title>
        <authorList>
            <person name="Yamashiro T."/>
            <person name="Shiraishi A."/>
            <person name="Satake H."/>
            <person name="Nakayama K."/>
        </authorList>
    </citation>
    <scope>NUCLEOTIDE SEQUENCE</scope>
</reference>
<feature type="compositionally biased region" description="Basic residues" evidence="1">
    <location>
        <begin position="1114"/>
        <end position="1124"/>
    </location>
</feature>
<feature type="compositionally biased region" description="Basic and acidic residues" evidence="1">
    <location>
        <begin position="1075"/>
        <end position="1088"/>
    </location>
</feature>
<feature type="region of interest" description="Disordered" evidence="1">
    <location>
        <begin position="583"/>
        <end position="605"/>
    </location>
</feature>
<proteinExistence type="predicted"/>
<protein>
    <recommendedName>
        <fullName evidence="3">Reverse transcriptase domain-containing protein</fullName>
    </recommendedName>
</protein>
<feature type="compositionally biased region" description="Basic and acidic residues" evidence="1">
    <location>
        <begin position="393"/>
        <end position="408"/>
    </location>
</feature>
<feature type="region of interest" description="Disordered" evidence="1">
    <location>
        <begin position="361"/>
        <end position="408"/>
    </location>
</feature>
<evidence type="ECO:0008006" key="3">
    <source>
        <dbReference type="Google" id="ProtNLM"/>
    </source>
</evidence>
<evidence type="ECO:0000313" key="2">
    <source>
        <dbReference type="EMBL" id="GEU86414.1"/>
    </source>
</evidence>
<dbReference type="EMBL" id="BKCJ010009318">
    <property type="protein sequence ID" value="GEU86414.1"/>
    <property type="molecule type" value="Genomic_DNA"/>
</dbReference>
<accession>A0A6L2NPG0</accession>
<feature type="region of interest" description="Disordered" evidence="1">
    <location>
        <begin position="530"/>
        <end position="559"/>
    </location>
</feature>
<feature type="region of interest" description="Disordered" evidence="1">
    <location>
        <begin position="123"/>
        <end position="158"/>
    </location>
</feature>
<comment type="caution">
    <text evidence="2">The sequence shown here is derived from an EMBL/GenBank/DDBJ whole genome shotgun (WGS) entry which is preliminary data.</text>
</comment>
<feature type="region of interest" description="Disordered" evidence="1">
    <location>
        <begin position="1063"/>
        <end position="1124"/>
    </location>
</feature>
<organism evidence="2">
    <name type="scientific">Tanacetum cinerariifolium</name>
    <name type="common">Dalmatian daisy</name>
    <name type="synonym">Chrysanthemum cinerariifolium</name>
    <dbReference type="NCBI Taxonomy" id="118510"/>
    <lineage>
        <taxon>Eukaryota</taxon>
        <taxon>Viridiplantae</taxon>
        <taxon>Streptophyta</taxon>
        <taxon>Embryophyta</taxon>
        <taxon>Tracheophyta</taxon>
        <taxon>Spermatophyta</taxon>
        <taxon>Magnoliopsida</taxon>
        <taxon>eudicotyledons</taxon>
        <taxon>Gunneridae</taxon>
        <taxon>Pentapetalae</taxon>
        <taxon>asterids</taxon>
        <taxon>campanulids</taxon>
        <taxon>Asterales</taxon>
        <taxon>Asteraceae</taxon>
        <taxon>Asteroideae</taxon>
        <taxon>Anthemideae</taxon>
        <taxon>Anthemidinae</taxon>
        <taxon>Tanacetum</taxon>
    </lineage>
</organism>
<gene>
    <name evidence="2" type="ORF">Tci_058392</name>
</gene>
<feature type="compositionally biased region" description="Polar residues" evidence="1">
    <location>
        <begin position="123"/>
        <end position="132"/>
    </location>
</feature>
<dbReference type="AlphaFoldDB" id="A0A6L2NPG0"/>
<sequence>MQVAQPSMNMDQDRQMLMVEDIFGNKIRPNAMQNVRNQVLPKIDESNTLSKPVTSNRITKVSNIVKNERLIAPGIFRINPFEASRVDKFVPNKHVKASVRTKLITVSQPHVIIKKDVNSNTNGFSLKNVESTTRTKRLQPRNNPKNDKVPSRSKSSCLSNNLDKIEENHRSLQSCNYPDHTSSECNNIKLAIRNEKYEVFCSMIESEPKGSKKDTLIDRIEVLSKVWYIFYLVRYNHNVASRVSAIRRQTGNIRPSGVVFKDTSRVSKKKLLEKPQKLKEEQLATSTMQAIKNRVSDESTVIFKTSSKGTTAIPWVPNEIKVSYEVKIDPTIYWGSEHESDNYEEADVTKKEADWIYSNDEKEKKDDDAENDDLVHETKDEEMKDAKDDDETKEAKSDDESARDEVANADKATCTTTLICELPKEFPELPLTSSSLFVSSGFEPQKEVSDIINVKQERVAKEKMPKFSSTPYDKAVKVEQKQTNILFKMMNDSKSFAKYPKHKALYDALMESMLVDKYDMDILVVDPTSKRKRRHDDEEEDPFARPNQAPSKSSRIDKSVTAEEIIEELNIEAVMRAMDNSRNEDVDKHGDLPQGNVAPKEDKHSKGDLFEQTLSHPTLDLEWNVGKSVDDGPEQTWFNDLVKSKKDPLTFDELMATPISFSKFVMHRLKIDKLTKANLVGPVFKLLKGKCQRNIKIEYNMEECYKALTDQLDWENLKGHQCPFDLTKPLYLKGRLSHLTIATEYIFNNDLEHLKSTGSSLPVKSIALPTLDYPFNKSFFTIMPPKRTSTSAAPAMTQAAIRKLVADSVAGALETQAATMANTENTNMNNGPRETPVAKKENYKEFKSCQTFDFNENKVTFATGILTDDALFGWNAYTQPIGIEQGNKITWTKLKRFLTNTYCAQTEFKKMEEEFYSDTVKGNDLKTCVRSFKELADFCPNMNRRQENFKAYIVTPIENSRNCRNKGPATRSNLKTVSVTCHAYGEKGNCDYQCSKANNNAHGRTYLLRDMNAHRDLNVLTDTINDIEMADGNLTRKIWLLKMLLLLLKRKEGVLVKNSKTVEDAENQKKKRKIKDKEEDNMIVEKHKDVAKKKRRRSVVVKDEEEDSFENRRWSSRSKARRPN</sequence>
<feature type="compositionally biased region" description="Basic and acidic residues" evidence="1">
    <location>
        <begin position="361"/>
        <end position="387"/>
    </location>
</feature>
<evidence type="ECO:0000256" key="1">
    <source>
        <dbReference type="SAM" id="MobiDB-lite"/>
    </source>
</evidence>